<evidence type="ECO:0000256" key="1">
    <source>
        <dbReference type="ARBA" id="ARBA00001932"/>
    </source>
</evidence>
<keyword evidence="2 5" id="KW-0285">Flavoprotein</keyword>
<dbReference type="InterPro" id="IPR018394">
    <property type="entry name" value="DNA_photolyase_1_CS_C"/>
</dbReference>
<dbReference type="PANTHER" id="PTHR11455">
    <property type="entry name" value="CRYPTOCHROME"/>
    <property type="match status" value="1"/>
</dbReference>
<keyword evidence="9" id="KW-0456">Lyase</keyword>
<dbReference type="Gene3D" id="3.40.50.620">
    <property type="entry name" value="HUPs"/>
    <property type="match status" value="1"/>
</dbReference>
<dbReference type="InterPro" id="IPR002081">
    <property type="entry name" value="Cryptochrome/DNA_photolyase_1"/>
</dbReference>
<dbReference type="InterPro" id="IPR005101">
    <property type="entry name" value="Cryptochr/Photolyase_FAD-bd"/>
</dbReference>
<dbReference type="PROSITE" id="PS00394">
    <property type="entry name" value="DNA_PHOTOLYASES_1_1"/>
    <property type="match status" value="1"/>
</dbReference>
<dbReference type="InterPro" id="IPR014729">
    <property type="entry name" value="Rossmann-like_a/b/a_fold"/>
</dbReference>
<keyword evidence="3 5" id="KW-0274">FAD</keyword>
<evidence type="ECO:0000256" key="6">
    <source>
        <dbReference type="PIRSR" id="PIRSR602081-2"/>
    </source>
</evidence>
<dbReference type="GO" id="GO:0009416">
    <property type="term" value="P:response to light stimulus"/>
    <property type="evidence" value="ECO:0007669"/>
    <property type="project" value="TreeGrafter"/>
</dbReference>
<dbReference type="AlphaFoldDB" id="A0A2W5N476"/>
<feature type="site" description="Electron transfer via tryptophanyl radical" evidence="6">
    <location>
        <position position="353"/>
    </location>
</feature>
<gene>
    <name evidence="9" type="ORF">DI556_15500</name>
</gene>
<dbReference type="PANTHER" id="PTHR11455:SF9">
    <property type="entry name" value="CRYPTOCHROME CIRCADIAN CLOCK 5 ISOFORM X1"/>
    <property type="match status" value="1"/>
</dbReference>
<feature type="binding site" evidence="5">
    <location>
        <begin position="234"/>
        <end position="238"/>
    </location>
    <ligand>
        <name>FAD</name>
        <dbReference type="ChEBI" id="CHEBI:57692"/>
    </ligand>
</feature>
<dbReference type="InterPro" id="IPR036134">
    <property type="entry name" value="Crypto/Photolyase_FAD-like_sf"/>
</dbReference>
<dbReference type="GO" id="GO:0071949">
    <property type="term" value="F:FAD binding"/>
    <property type="evidence" value="ECO:0007669"/>
    <property type="project" value="TreeGrafter"/>
</dbReference>
<dbReference type="Pfam" id="PF03441">
    <property type="entry name" value="FAD_binding_7"/>
    <property type="match status" value="1"/>
</dbReference>
<comment type="similarity">
    <text evidence="7">Belongs to the DNA photolyase family.</text>
</comment>
<dbReference type="SUPFAM" id="SSF52425">
    <property type="entry name" value="Cryptochrome/photolyase, N-terminal domain"/>
    <property type="match status" value="1"/>
</dbReference>
<feature type="domain" description="Photolyase/cryptochrome alpha/beta" evidence="8">
    <location>
        <begin position="5"/>
        <end position="130"/>
    </location>
</feature>
<evidence type="ECO:0000256" key="4">
    <source>
        <dbReference type="ARBA" id="ARBA00022991"/>
    </source>
</evidence>
<evidence type="ECO:0000256" key="2">
    <source>
        <dbReference type="ARBA" id="ARBA00022630"/>
    </source>
</evidence>
<evidence type="ECO:0000256" key="3">
    <source>
        <dbReference type="ARBA" id="ARBA00022827"/>
    </source>
</evidence>
<feature type="binding site" evidence="5">
    <location>
        <position position="266"/>
    </location>
    <ligand>
        <name>FAD</name>
        <dbReference type="ChEBI" id="CHEBI:57692"/>
    </ligand>
</feature>
<organism evidence="9 10">
    <name type="scientific">Rhodovulum sulfidophilum</name>
    <name type="common">Rhodobacter sulfidophilus</name>
    <dbReference type="NCBI Taxonomy" id="35806"/>
    <lineage>
        <taxon>Bacteria</taxon>
        <taxon>Pseudomonadati</taxon>
        <taxon>Pseudomonadota</taxon>
        <taxon>Alphaproteobacteria</taxon>
        <taxon>Rhodobacterales</taxon>
        <taxon>Paracoccaceae</taxon>
        <taxon>Rhodovulum</taxon>
    </lineage>
</organism>
<reference evidence="9 10" key="1">
    <citation type="submission" date="2017-08" db="EMBL/GenBank/DDBJ databases">
        <title>Infants hospitalized years apart are colonized by the same room-sourced microbial strains.</title>
        <authorList>
            <person name="Brooks B."/>
            <person name="Olm M.R."/>
            <person name="Firek B.A."/>
            <person name="Baker R."/>
            <person name="Thomas B.C."/>
            <person name="Morowitz M.J."/>
            <person name="Banfield J.F."/>
        </authorList>
    </citation>
    <scope>NUCLEOTIDE SEQUENCE [LARGE SCALE GENOMIC DNA]</scope>
    <source>
        <strain evidence="9">S2_005_002_R2_34</strain>
    </source>
</reference>
<dbReference type="GO" id="GO:0003677">
    <property type="term" value="F:DNA binding"/>
    <property type="evidence" value="ECO:0007669"/>
    <property type="project" value="TreeGrafter"/>
</dbReference>
<dbReference type="InterPro" id="IPR006050">
    <property type="entry name" value="DNA_photolyase_N"/>
</dbReference>
<dbReference type="GO" id="GO:0006950">
    <property type="term" value="P:response to stress"/>
    <property type="evidence" value="ECO:0007669"/>
    <property type="project" value="UniProtKB-ARBA"/>
</dbReference>
<comment type="cofactor">
    <cofactor evidence="5">
        <name>FAD</name>
        <dbReference type="ChEBI" id="CHEBI:57692"/>
    </cofactor>
    <text evidence="5">Binds 1 FAD per subunit.</text>
</comment>
<evidence type="ECO:0000259" key="8">
    <source>
        <dbReference type="PROSITE" id="PS51645"/>
    </source>
</evidence>
<evidence type="ECO:0000256" key="7">
    <source>
        <dbReference type="RuleBase" id="RU004182"/>
    </source>
</evidence>
<feature type="binding site" evidence="5">
    <location>
        <begin position="366"/>
        <end position="368"/>
    </location>
    <ligand>
        <name>FAD</name>
        <dbReference type="ChEBI" id="CHEBI:57692"/>
    </ligand>
</feature>
<evidence type="ECO:0000313" key="9">
    <source>
        <dbReference type="EMBL" id="PZQ47904.1"/>
    </source>
</evidence>
<dbReference type="Gene3D" id="1.25.40.80">
    <property type="match status" value="1"/>
</dbReference>
<evidence type="ECO:0000256" key="5">
    <source>
        <dbReference type="PIRSR" id="PIRSR602081-1"/>
    </source>
</evidence>
<proteinExistence type="inferred from homology"/>
<dbReference type="GO" id="GO:0003904">
    <property type="term" value="F:deoxyribodipyrimidine photo-lyase activity"/>
    <property type="evidence" value="ECO:0007669"/>
    <property type="project" value="TreeGrafter"/>
</dbReference>
<feature type="site" description="Electron transfer via tryptophanyl radical" evidence="6">
    <location>
        <position position="376"/>
    </location>
</feature>
<dbReference type="SUPFAM" id="SSF48173">
    <property type="entry name" value="Cryptochrome/photolyase FAD-binding domain"/>
    <property type="match status" value="1"/>
</dbReference>
<sequence>MTDLRPRLFRFRRDLRLDDNPGLAAAAEGGPVIPVFVLDAETEALGAAAKWRLGQSLADLDATLRARRSRLVLRRGDPAVVLPDLARETNAGAAHWGRVYLPATAEADSRARAALEKQGVAVVEHPGFLLREPWTIRTGAGTPFKVYTPFAKAAAADPIAACIDAPSLSSPDNWPGSDALEDWHLGAAMNRGAGIVAKYARVGENAARARLDAFLDGLVRDYARDRDRPDRDGTSGLSENLTYGEISPRRIWHAAERAGGGGVDTFRRELLWREFAWHLIWHDPELPTRNWRRDWDAFGWRKDNADAEAWRRGMTGEPMVDAGMRELFVTGRMHNRVRMIVASYLTKNLLTHWRVGLDWFADCLTDWDPAANAMNWQWVAGSGPDAAPFFRVFNPATQAEKFDPDRAYRRRFLADFGGRRPEPEALDFFAAAPRAWKLDPAAPAPAPLVDLGDSRKRALGAYERHRAG</sequence>
<feature type="site" description="Electron transfer via tryptophanyl radical" evidence="6">
    <location>
        <position position="300"/>
    </location>
</feature>
<keyword evidence="4 7" id="KW-0157">Chromophore</keyword>
<dbReference type="Gene3D" id="1.10.579.10">
    <property type="entry name" value="DNA Cyclobutane Dipyrimidine Photolyase, subunit A, domain 3"/>
    <property type="match status" value="1"/>
</dbReference>
<comment type="caution">
    <text evidence="9">The sequence shown here is derived from an EMBL/GenBank/DDBJ whole genome shotgun (WGS) entry which is preliminary data.</text>
</comment>
<protein>
    <submittedName>
        <fullName evidence="9">Deoxyribodipyrimidine photolyase</fullName>
    </submittedName>
</protein>
<comment type="cofactor">
    <cofactor evidence="1">
        <name>(6R)-5,10-methylene-5,6,7,8-tetrahydrofolate</name>
        <dbReference type="ChEBI" id="CHEBI:15636"/>
    </cofactor>
</comment>
<feature type="binding site" evidence="5">
    <location>
        <position position="222"/>
    </location>
    <ligand>
        <name>FAD</name>
        <dbReference type="ChEBI" id="CHEBI:57692"/>
    </ligand>
</feature>
<dbReference type="PROSITE" id="PS51645">
    <property type="entry name" value="PHR_CRY_ALPHA_BETA"/>
    <property type="match status" value="1"/>
</dbReference>
<dbReference type="GO" id="GO:0006139">
    <property type="term" value="P:nucleobase-containing compound metabolic process"/>
    <property type="evidence" value="ECO:0007669"/>
    <property type="project" value="UniProtKB-ARBA"/>
</dbReference>
<accession>A0A2W5N476</accession>
<name>A0A2W5N476_RHOSU</name>
<dbReference type="InterPro" id="IPR036155">
    <property type="entry name" value="Crypto/Photolyase_N_sf"/>
</dbReference>
<dbReference type="Proteomes" id="UP000249185">
    <property type="component" value="Unassembled WGS sequence"/>
</dbReference>
<dbReference type="EMBL" id="QFPW01000014">
    <property type="protein sequence ID" value="PZQ47904.1"/>
    <property type="molecule type" value="Genomic_DNA"/>
</dbReference>
<dbReference type="Pfam" id="PF00875">
    <property type="entry name" value="DNA_photolyase"/>
    <property type="match status" value="1"/>
</dbReference>
<dbReference type="PRINTS" id="PR00147">
    <property type="entry name" value="DNAPHOTLYASE"/>
</dbReference>
<evidence type="ECO:0000313" key="10">
    <source>
        <dbReference type="Proteomes" id="UP000249185"/>
    </source>
</evidence>